<keyword evidence="5" id="KW-0269">Exonuclease</keyword>
<evidence type="ECO:0000256" key="7">
    <source>
        <dbReference type="ARBA" id="ARBA00023155"/>
    </source>
</evidence>
<evidence type="ECO:0000256" key="1">
    <source>
        <dbReference type="ARBA" id="ARBA00004123"/>
    </source>
</evidence>
<feature type="region of interest" description="Disordered" evidence="11">
    <location>
        <begin position="713"/>
        <end position="752"/>
    </location>
</feature>
<dbReference type="FunFam" id="3.30.420.10:FF:000021">
    <property type="entry name" value="RNA exonuclease 1 homolog"/>
    <property type="match status" value="1"/>
</dbReference>
<feature type="compositionally biased region" description="Acidic residues" evidence="11">
    <location>
        <begin position="574"/>
        <end position="588"/>
    </location>
</feature>
<feature type="region of interest" description="Disordered" evidence="11">
    <location>
        <begin position="115"/>
        <end position="180"/>
    </location>
</feature>
<dbReference type="GO" id="GO:0000981">
    <property type="term" value="F:DNA-binding transcription factor activity, RNA polymerase II-specific"/>
    <property type="evidence" value="ECO:0007669"/>
    <property type="project" value="InterPro"/>
</dbReference>
<dbReference type="InterPro" id="IPR013520">
    <property type="entry name" value="Ribonucl_H"/>
</dbReference>
<dbReference type="PANTHER" id="PTHR12801:SF62">
    <property type="entry name" value="RNA EXONUCLEASE 1 HOMOLOG"/>
    <property type="match status" value="1"/>
</dbReference>
<feature type="compositionally biased region" description="Basic and acidic residues" evidence="11">
    <location>
        <begin position="1440"/>
        <end position="1452"/>
    </location>
</feature>
<reference evidence="13" key="1">
    <citation type="submission" date="2023-08" db="EMBL/GenBank/DDBJ databases">
        <title>Chromosome-level Genome Assembly of mud carp (Cirrhinus molitorella).</title>
        <authorList>
            <person name="Liu H."/>
        </authorList>
    </citation>
    <scope>NUCLEOTIDE SEQUENCE</scope>
    <source>
        <strain evidence="13">Prfri</strain>
        <tissue evidence="13">Muscle</tissue>
    </source>
</reference>
<evidence type="ECO:0000259" key="12">
    <source>
        <dbReference type="PROSITE" id="PS50071"/>
    </source>
</evidence>
<evidence type="ECO:0000256" key="11">
    <source>
        <dbReference type="SAM" id="MobiDB-lite"/>
    </source>
</evidence>
<keyword evidence="8 9" id="KW-0539">Nucleus</keyword>
<dbReference type="GO" id="GO:0005634">
    <property type="term" value="C:nucleus"/>
    <property type="evidence" value="ECO:0007669"/>
    <property type="project" value="UniProtKB-SubCell"/>
</dbReference>
<dbReference type="EMBL" id="JAUYZG010000009">
    <property type="protein sequence ID" value="KAK2898462.1"/>
    <property type="molecule type" value="Genomic_DNA"/>
</dbReference>
<dbReference type="InterPro" id="IPR009057">
    <property type="entry name" value="Homeodomain-like_sf"/>
</dbReference>
<dbReference type="GO" id="GO:0004527">
    <property type="term" value="F:exonuclease activity"/>
    <property type="evidence" value="ECO:0007669"/>
    <property type="project" value="UniProtKB-KW"/>
</dbReference>
<keyword evidence="14" id="KW-1185">Reference proteome</keyword>
<dbReference type="CDD" id="cd00086">
    <property type="entry name" value="homeodomain"/>
    <property type="match status" value="1"/>
</dbReference>
<feature type="compositionally biased region" description="Polar residues" evidence="11">
    <location>
        <begin position="156"/>
        <end position="180"/>
    </location>
</feature>
<feature type="DNA-binding region" description="Homeobox" evidence="9">
    <location>
        <begin position="1362"/>
        <end position="1421"/>
    </location>
</feature>
<dbReference type="InterPro" id="IPR034922">
    <property type="entry name" value="REX1-like_exo"/>
</dbReference>
<protein>
    <recommendedName>
        <fullName evidence="12">Homeobox domain-containing protein</fullName>
    </recommendedName>
</protein>
<gene>
    <name evidence="13" type="ORF">Q8A67_009880</name>
</gene>
<dbReference type="InterPro" id="IPR047021">
    <property type="entry name" value="REXO1/3/4-like"/>
</dbReference>
<evidence type="ECO:0000256" key="9">
    <source>
        <dbReference type="PROSITE-ProRule" id="PRU00108"/>
    </source>
</evidence>
<dbReference type="PANTHER" id="PTHR12801">
    <property type="entry name" value="RNA EXONUCLEASE REXO1 / RECO3 FAMILY MEMBER-RELATED"/>
    <property type="match status" value="1"/>
</dbReference>
<evidence type="ECO:0000256" key="2">
    <source>
        <dbReference type="ARBA" id="ARBA00006357"/>
    </source>
</evidence>
<evidence type="ECO:0000256" key="3">
    <source>
        <dbReference type="ARBA" id="ARBA00022722"/>
    </source>
</evidence>
<dbReference type="Proteomes" id="UP001187343">
    <property type="component" value="Unassembled WGS sequence"/>
</dbReference>
<accession>A0AA88PVI0</accession>
<feature type="compositionally biased region" description="Polar residues" evidence="11">
    <location>
        <begin position="294"/>
        <end position="304"/>
    </location>
</feature>
<organism evidence="13 14">
    <name type="scientific">Cirrhinus molitorella</name>
    <name type="common">mud carp</name>
    <dbReference type="NCBI Taxonomy" id="172907"/>
    <lineage>
        <taxon>Eukaryota</taxon>
        <taxon>Metazoa</taxon>
        <taxon>Chordata</taxon>
        <taxon>Craniata</taxon>
        <taxon>Vertebrata</taxon>
        <taxon>Euteleostomi</taxon>
        <taxon>Actinopterygii</taxon>
        <taxon>Neopterygii</taxon>
        <taxon>Teleostei</taxon>
        <taxon>Ostariophysi</taxon>
        <taxon>Cypriniformes</taxon>
        <taxon>Cyprinidae</taxon>
        <taxon>Labeoninae</taxon>
        <taxon>Labeonini</taxon>
        <taxon>Cirrhinus</taxon>
    </lineage>
</organism>
<dbReference type="Pfam" id="PF00929">
    <property type="entry name" value="RNase_T"/>
    <property type="match status" value="1"/>
</dbReference>
<comment type="caution">
    <text evidence="13">The sequence shown here is derived from an EMBL/GenBank/DDBJ whole genome shotgun (WGS) entry which is preliminary data.</text>
</comment>
<evidence type="ECO:0000256" key="8">
    <source>
        <dbReference type="ARBA" id="ARBA00023242"/>
    </source>
</evidence>
<keyword evidence="4" id="KW-0378">Hydrolase</keyword>
<dbReference type="InterPro" id="IPR017970">
    <property type="entry name" value="Homeobox_CS"/>
</dbReference>
<dbReference type="InterPro" id="IPR012337">
    <property type="entry name" value="RNaseH-like_sf"/>
</dbReference>
<evidence type="ECO:0000256" key="4">
    <source>
        <dbReference type="ARBA" id="ARBA00022801"/>
    </source>
</evidence>
<comment type="similarity">
    <text evidence="2">Belongs to the REXO1/REXO3 family.</text>
</comment>
<dbReference type="Pfam" id="PF15870">
    <property type="entry name" value="EloA-BP1"/>
    <property type="match status" value="1"/>
</dbReference>
<proteinExistence type="inferred from homology"/>
<dbReference type="SMART" id="SM00389">
    <property type="entry name" value="HOX"/>
    <property type="match status" value="1"/>
</dbReference>
<feature type="compositionally biased region" description="Basic and acidic residues" evidence="11">
    <location>
        <begin position="516"/>
        <end position="526"/>
    </location>
</feature>
<name>A0AA88PVI0_9TELE</name>
<keyword evidence="6 9" id="KW-0238">DNA-binding</keyword>
<feature type="region of interest" description="Disordered" evidence="11">
    <location>
        <begin position="56"/>
        <end position="93"/>
    </location>
</feature>
<dbReference type="InterPro" id="IPR031736">
    <property type="entry name" value="REXO1-like_dom"/>
</dbReference>
<dbReference type="SUPFAM" id="SSF53098">
    <property type="entry name" value="Ribonuclease H-like"/>
    <property type="match status" value="1"/>
</dbReference>
<feature type="compositionally biased region" description="Polar residues" evidence="11">
    <location>
        <begin position="1453"/>
        <end position="1472"/>
    </location>
</feature>
<feature type="compositionally biased region" description="Acidic residues" evidence="11">
    <location>
        <begin position="601"/>
        <end position="611"/>
    </location>
</feature>
<dbReference type="InterPro" id="IPR036397">
    <property type="entry name" value="RNaseH_sf"/>
</dbReference>
<evidence type="ECO:0000256" key="6">
    <source>
        <dbReference type="ARBA" id="ARBA00023125"/>
    </source>
</evidence>
<feature type="compositionally biased region" description="Basic and acidic residues" evidence="11">
    <location>
        <begin position="365"/>
        <end position="494"/>
    </location>
</feature>
<dbReference type="Gene3D" id="3.30.420.10">
    <property type="entry name" value="Ribonuclease H-like superfamily/Ribonuclease H"/>
    <property type="match status" value="1"/>
</dbReference>
<sequence>MLRSTGFFRGIDCPFYCENNNGKAGADGCSRPYCHFRHSKQRRGSSGIYDIKKTKALSASPNDQGYDPFSPEVVRPDEQYNGEPPSSLSAGQDVDLGTMELELVNRAIEAVRNEMERDKKKLSQIGDQEYEPTTSSVKRPKPTSSSHQGYDPGSYQMGQASEYTPSPRSSKYTLDSDNSSTNALEYVPTAVSKASIKKVLPPPPSHVKCKYTLDNSKPTTDMEYDPLSNYSAKPTVKEQRTLCSEGKGRKRFYPGKQGEDEEYVPMVKKPRSSPKADVPKYTASFSESDEESSGTEYRPTSISRMQRKGINASLKQEQHSGAKRQQRNQESKTDDVFSQSESDDVESQDVYRTDKKTPVSQSKSIKSEKLKKVEKESNKKSQKERRESSSADKTSKNSSKKDKSQSKNEDRISKSKEKVQKDGSESKSTDEKNKKVVKIKSEHSHKEKVAKGGSGDIKKPKMDKSVKTDKVSSKIKDLKNGKLESSTKDKDKKKSSQGSSSSNSIKDKSKKSSSVVDHKEAREAKQRNLSHVDLFGAESAEEDDEEDERIVRKSASAFKRGSLMNKRKTSEDTSSSEDDSDVDDDVGGGDDAGVDYSFLQDEMEYDSDPMEECLRIFNESKEVKTEDKGRQAKQPSREQEEGEEEETESTSTIFPGQKKRVSHFKAQGKSETSLNAMPMPQRRMTAQEICYQRMQKAQQQAAQLAAAVKAASASTSPKLGLSGEKRRVAHRPNASFPSSKPGLANASSRVLSPSTRVLSPTRVAADQLSVKAHTSAGILSKTASTTVQKRVAHTPTMKSSAMKRPVIPAEFGAKVPTNVRQRYLNIFIDECLKFCSEQEAFQMALEEEKVVYDRSSSKNIYLNVAVNTLKKLRSKCTPTSPVIKSPAVSVSRKSQSHEGVLGGRLAAKTSYTINRSGKQQDVDLKGAILYKKLKKYAMTEEQLQEHGYPRPHPEISGHAVVHNLPEKKNNDPFSKICCRCGAEYKINVNGSCVRKEECSHHWGRLRRNRVPGGWETLYSCCSGAVGSPGCEVCKQHVQDGRKESLDGFVKTFSKPLPVDGNGGVYALDCEMCYTKQGLELTRVTVINSELKVIYDTFVKPGSKVVDYNTRFSGVTQDDLENTTITLRDVQAVLLSMFSAESILIGHSLESDLFALKLIHSMVVDTAIVFPHRIGLPYKRALRNLMADYLKRIIQDNVGGHDSSEDAQACMELMIWKIKEDAKVMWLQVAFLEEALLRISVGASYWSLNCAADLTLVDPHCAGSEAKLATSISPYEEVFSPTALLLRPPSHTLLSTQSCPESQLCRAGIDPRVNSLFHEAHQQMAQQYQLHSSSNPASMQTFTVAERLAELILEARYGNQQKQRRSRTAFSVSQLQALEKAFQQTQYPDVGMRERLAVCINLPEARIQVWFKNRRAKFRKGQRFAPLSKEESQVHRPATKQRKELVKDQEKGSNSKSQSPFRENNTIPSSSDSVHLHSHPRLHSSAVFPLIPGEHYQRPMPHALGLLSAGLPFSPTYLPIIQQQHSTAVNLVPMGKCNNLLLQSKSVVHHHLDM</sequence>
<evidence type="ECO:0000256" key="10">
    <source>
        <dbReference type="RuleBase" id="RU000682"/>
    </source>
</evidence>
<keyword evidence="3" id="KW-0540">Nuclease</keyword>
<dbReference type="FunFam" id="1.10.10.60:FF:000551">
    <property type="entry name" value="Predicted protein"/>
    <property type="match status" value="1"/>
</dbReference>
<feature type="compositionally biased region" description="Basic and acidic residues" evidence="11">
    <location>
        <begin position="612"/>
        <end position="639"/>
    </location>
</feature>
<dbReference type="Pfam" id="PF00046">
    <property type="entry name" value="Homeodomain"/>
    <property type="match status" value="1"/>
</dbReference>
<dbReference type="InterPro" id="IPR001356">
    <property type="entry name" value="HD"/>
</dbReference>
<feature type="compositionally biased region" description="Polar residues" evidence="11">
    <location>
        <begin position="131"/>
        <end position="148"/>
    </location>
</feature>
<dbReference type="SMART" id="SM00479">
    <property type="entry name" value="EXOIII"/>
    <property type="match status" value="1"/>
</dbReference>
<evidence type="ECO:0000256" key="5">
    <source>
        <dbReference type="ARBA" id="ARBA00022839"/>
    </source>
</evidence>
<dbReference type="PROSITE" id="PS00027">
    <property type="entry name" value="HOMEOBOX_1"/>
    <property type="match status" value="1"/>
</dbReference>
<comment type="subcellular location">
    <subcellularLocation>
        <location evidence="1 9 10">Nucleus</location>
    </subcellularLocation>
</comment>
<dbReference type="GO" id="GO:0003677">
    <property type="term" value="F:DNA binding"/>
    <property type="evidence" value="ECO:0007669"/>
    <property type="project" value="UniProtKB-UniRule"/>
</dbReference>
<dbReference type="SUPFAM" id="SSF46689">
    <property type="entry name" value="Homeodomain-like"/>
    <property type="match status" value="1"/>
</dbReference>
<feature type="domain" description="Homeobox" evidence="12">
    <location>
        <begin position="1360"/>
        <end position="1420"/>
    </location>
</feature>
<feature type="region of interest" description="Disordered" evidence="11">
    <location>
        <begin position="1421"/>
        <end position="1477"/>
    </location>
</feature>
<evidence type="ECO:0000313" key="14">
    <source>
        <dbReference type="Proteomes" id="UP001187343"/>
    </source>
</evidence>
<evidence type="ECO:0000313" key="13">
    <source>
        <dbReference type="EMBL" id="KAK2898462.1"/>
    </source>
</evidence>
<dbReference type="CDD" id="cd06145">
    <property type="entry name" value="REX1_like"/>
    <property type="match status" value="1"/>
</dbReference>
<feature type="region of interest" description="Disordered" evidence="11">
    <location>
        <begin position="197"/>
        <end position="660"/>
    </location>
</feature>
<dbReference type="PROSITE" id="PS50071">
    <property type="entry name" value="HOMEOBOX_2"/>
    <property type="match status" value="1"/>
</dbReference>
<keyword evidence="7 9" id="KW-0371">Homeobox</keyword>
<feature type="compositionally biased region" description="Acidic residues" evidence="11">
    <location>
        <begin position="539"/>
        <end position="548"/>
    </location>
</feature>
<dbReference type="Gene3D" id="1.10.10.60">
    <property type="entry name" value="Homeodomain-like"/>
    <property type="match status" value="1"/>
</dbReference>